<dbReference type="NCBIfam" id="NF047498">
    <property type="entry name" value="LIC_12616_fam"/>
    <property type="match status" value="1"/>
</dbReference>
<evidence type="ECO:0000313" key="2">
    <source>
        <dbReference type="EMBL" id="NML93803.1"/>
    </source>
</evidence>
<feature type="domain" description="Phage neck terminator protein gp12-like" evidence="1">
    <location>
        <begin position="9"/>
        <end position="159"/>
    </location>
</feature>
<evidence type="ECO:0000259" key="1">
    <source>
        <dbReference type="Pfam" id="PF23961"/>
    </source>
</evidence>
<gene>
    <name evidence="2" type="ORF">HHL27_09000</name>
</gene>
<evidence type="ECO:0000313" key="3">
    <source>
        <dbReference type="Proteomes" id="UP000583556"/>
    </source>
</evidence>
<dbReference type="Proteomes" id="UP000583556">
    <property type="component" value="Unassembled WGS sequence"/>
</dbReference>
<dbReference type="EMBL" id="JABBGM010000003">
    <property type="protein sequence ID" value="NML93803.1"/>
    <property type="molecule type" value="Genomic_DNA"/>
</dbReference>
<protein>
    <recommendedName>
        <fullName evidence="1">Phage neck terminator protein gp12-like domain-containing protein</fullName>
    </recommendedName>
</protein>
<organism evidence="2 3">
    <name type="scientific">Novosphingobium olei</name>
    <dbReference type="NCBI Taxonomy" id="2728851"/>
    <lineage>
        <taxon>Bacteria</taxon>
        <taxon>Pseudomonadati</taxon>
        <taxon>Pseudomonadota</taxon>
        <taxon>Alphaproteobacteria</taxon>
        <taxon>Sphingomonadales</taxon>
        <taxon>Sphingomonadaceae</taxon>
        <taxon>Novosphingobium</taxon>
    </lineage>
</organism>
<name>A0A7Y0GA75_9SPHN</name>
<reference evidence="2 3" key="1">
    <citation type="submission" date="2020-04" db="EMBL/GenBank/DDBJ databases">
        <title>Novosphingobium sp. TW-4 isolated from soil.</title>
        <authorList>
            <person name="Dahal R.H."/>
            <person name="Chaudhary D.K."/>
        </authorList>
    </citation>
    <scope>NUCLEOTIDE SEQUENCE [LARGE SCALE GENOMIC DNA]</scope>
    <source>
        <strain evidence="2 3">TW-4</strain>
    </source>
</reference>
<sequence>MNTAPTQFDIYVALGDFLTAVTGNEVVRGQINRVPMPDGPDFIVMQSVGRSAVATTVREYDVGAQEQEMGLSTTLTFQVDCYGPEAAEAAQTIVTTFRSLWGVEQFKAAGVSPMHCTDPQQMPVIAGEQQWIQRWMIQCTFHGTIALSVPQQFADTLITGLTEITHGI</sequence>
<proteinExistence type="predicted"/>
<dbReference type="RefSeq" id="WP_169493066.1">
    <property type="nucleotide sequence ID" value="NZ_JABBGM010000003.1"/>
</dbReference>
<dbReference type="InterPro" id="IPR057087">
    <property type="entry name" value="Gp12-like"/>
</dbReference>
<accession>A0A7Y0GA75</accession>
<keyword evidence="3" id="KW-1185">Reference proteome</keyword>
<dbReference type="AlphaFoldDB" id="A0A7Y0GA75"/>
<comment type="caution">
    <text evidence="2">The sequence shown here is derived from an EMBL/GenBank/DDBJ whole genome shotgun (WGS) entry which is preliminary data.</text>
</comment>
<dbReference type="Pfam" id="PF23961">
    <property type="entry name" value="Phage_tail_terminator_9"/>
    <property type="match status" value="1"/>
</dbReference>